<evidence type="ECO:0000256" key="5">
    <source>
        <dbReference type="PROSITE-ProRule" id="PRU01240"/>
    </source>
</evidence>
<feature type="domain" description="Peptidase S8/S53" evidence="8">
    <location>
        <begin position="76"/>
        <end position="351"/>
    </location>
</feature>
<keyword evidence="7" id="KW-1133">Transmembrane helix</keyword>
<evidence type="ECO:0000256" key="6">
    <source>
        <dbReference type="SAM" id="MobiDB-lite"/>
    </source>
</evidence>
<protein>
    <recommendedName>
        <fullName evidence="8">Peptidase S8/S53 domain-containing protein</fullName>
    </recommendedName>
</protein>
<comment type="similarity">
    <text evidence="1 5">Belongs to the peptidase S8 family.</text>
</comment>
<dbReference type="Pfam" id="PF00082">
    <property type="entry name" value="Peptidase_S8"/>
    <property type="match status" value="1"/>
</dbReference>
<evidence type="ECO:0000259" key="8">
    <source>
        <dbReference type="Pfam" id="PF00082"/>
    </source>
</evidence>
<dbReference type="AlphaFoldDB" id="A0A8J3NG21"/>
<dbReference type="GO" id="GO:0004252">
    <property type="term" value="F:serine-type endopeptidase activity"/>
    <property type="evidence" value="ECO:0007669"/>
    <property type="project" value="InterPro"/>
</dbReference>
<dbReference type="SUPFAM" id="SSF52743">
    <property type="entry name" value="Subtilisin-like"/>
    <property type="match status" value="1"/>
</dbReference>
<comment type="caution">
    <text evidence="5">Lacks conserved residue(s) required for the propagation of feature annotation.</text>
</comment>
<accession>A0A8J3NG21</accession>
<comment type="caution">
    <text evidence="9">The sequence shown here is derived from an EMBL/GenBank/DDBJ whole genome shotgun (WGS) entry which is preliminary data.</text>
</comment>
<name>A0A8J3NG21_9ACTN</name>
<evidence type="ECO:0000256" key="1">
    <source>
        <dbReference type="ARBA" id="ARBA00011073"/>
    </source>
</evidence>
<keyword evidence="2" id="KW-0645">Protease</keyword>
<keyword evidence="4" id="KW-0720">Serine protease</keyword>
<keyword evidence="10" id="KW-1185">Reference proteome</keyword>
<evidence type="ECO:0000313" key="9">
    <source>
        <dbReference type="EMBL" id="GIF79932.1"/>
    </source>
</evidence>
<evidence type="ECO:0000313" key="10">
    <source>
        <dbReference type="Proteomes" id="UP000601223"/>
    </source>
</evidence>
<dbReference type="Gene3D" id="3.40.50.200">
    <property type="entry name" value="Peptidase S8/S53 domain"/>
    <property type="match status" value="1"/>
</dbReference>
<reference evidence="9 10" key="1">
    <citation type="submission" date="2021-01" db="EMBL/GenBank/DDBJ databases">
        <title>Whole genome shotgun sequence of Catellatospora bangladeshensis NBRC 107357.</title>
        <authorList>
            <person name="Komaki H."/>
            <person name="Tamura T."/>
        </authorList>
    </citation>
    <scope>NUCLEOTIDE SEQUENCE [LARGE SCALE GENOMIC DNA]</scope>
    <source>
        <strain evidence="9 10">NBRC 107357</strain>
    </source>
</reference>
<dbReference type="InterPro" id="IPR015500">
    <property type="entry name" value="Peptidase_S8_subtilisin-rel"/>
</dbReference>
<feature type="transmembrane region" description="Helical" evidence="7">
    <location>
        <begin position="402"/>
        <end position="420"/>
    </location>
</feature>
<dbReference type="PANTHER" id="PTHR42884:SF14">
    <property type="entry name" value="NEUROENDOCRINE CONVERTASE 1"/>
    <property type="match status" value="1"/>
</dbReference>
<dbReference type="PROSITE" id="PS51892">
    <property type="entry name" value="SUBTILASE"/>
    <property type="match status" value="1"/>
</dbReference>
<proteinExistence type="inferred from homology"/>
<evidence type="ECO:0000256" key="7">
    <source>
        <dbReference type="SAM" id="Phobius"/>
    </source>
</evidence>
<organism evidence="9 10">
    <name type="scientific">Catellatospora bangladeshensis</name>
    <dbReference type="NCBI Taxonomy" id="310355"/>
    <lineage>
        <taxon>Bacteria</taxon>
        <taxon>Bacillati</taxon>
        <taxon>Actinomycetota</taxon>
        <taxon>Actinomycetes</taxon>
        <taxon>Micromonosporales</taxon>
        <taxon>Micromonosporaceae</taxon>
        <taxon>Catellatospora</taxon>
    </lineage>
</organism>
<keyword evidence="7" id="KW-0472">Membrane</keyword>
<dbReference type="Proteomes" id="UP000601223">
    <property type="component" value="Unassembled WGS sequence"/>
</dbReference>
<dbReference type="GO" id="GO:0005886">
    <property type="term" value="C:plasma membrane"/>
    <property type="evidence" value="ECO:0007669"/>
    <property type="project" value="TreeGrafter"/>
</dbReference>
<dbReference type="PROSITE" id="PS00136">
    <property type="entry name" value="SUBTILASE_ASP"/>
    <property type="match status" value="1"/>
</dbReference>
<dbReference type="GO" id="GO:0016485">
    <property type="term" value="P:protein processing"/>
    <property type="evidence" value="ECO:0007669"/>
    <property type="project" value="TreeGrafter"/>
</dbReference>
<keyword evidence="7" id="KW-0812">Transmembrane</keyword>
<evidence type="ECO:0000256" key="3">
    <source>
        <dbReference type="ARBA" id="ARBA00022801"/>
    </source>
</evidence>
<evidence type="ECO:0000256" key="4">
    <source>
        <dbReference type="ARBA" id="ARBA00022825"/>
    </source>
</evidence>
<feature type="region of interest" description="Disordered" evidence="6">
    <location>
        <begin position="129"/>
        <end position="161"/>
    </location>
</feature>
<sequence>MNASEPGPFPLDRRFLDTCRSGAMFSRISLVTAAVLVTVLVAGAGPAVAAEPDLVRSSQWQLTDLDLAAVHQRATGEGIIVAVIDSGVDGAHPDLTGQVLPGADAASGTDVDGRGTGLAGLIAGHGHVPPVVPVAPGTSPSPSPSAAGSASPEPSPQAVANPRTAGVLGVAPGAKILPVAFAPEPGASGDPDLLAAAVDRAVAGGAKIICVARGVAPSARLEASVEAAVAAGVLVIAADADRAGLPFTPWPASYPGVLNAIPADRSGQVPVAPLSGRTTGLTAPGVDLVTTGPGAGYRIDGGAGAAAVLAGAAAVVWSAYPKATALQVVQRLRLSAQDLGAPGPDSRFGTGLLNLSAALTVALPEDTPASPAPSPAAPSPSAAPSASPLPVALADSSDWRRWLVVLPLLLFFTGLGVWAGRASRTPAAAR</sequence>
<dbReference type="PANTHER" id="PTHR42884">
    <property type="entry name" value="PROPROTEIN CONVERTASE SUBTILISIN/KEXIN-RELATED"/>
    <property type="match status" value="1"/>
</dbReference>
<dbReference type="InterPro" id="IPR000209">
    <property type="entry name" value="Peptidase_S8/S53_dom"/>
</dbReference>
<dbReference type="InterPro" id="IPR023827">
    <property type="entry name" value="Peptidase_S8_Asp-AS"/>
</dbReference>
<evidence type="ECO:0000256" key="2">
    <source>
        <dbReference type="ARBA" id="ARBA00022670"/>
    </source>
</evidence>
<feature type="compositionally biased region" description="Low complexity" evidence="6">
    <location>
        <begin position="134"/>
        <end position="152"/>
    </location>
</feature>
<dbReference type="EMBL" id="BONF01000008">
    <property type="protein sequence ID" value="GIF79932.1"/>
    <property type="molecule type" value="Genomic_DNA"/>
</dbReference>
<feature type="region of interest" description="Disordered" evidence="6">
    <location>
        <begin position="365"/>
        <end position="387"/>
    </location>
</feature>
<dbReference type="PRINTS" id="PR00723">
    <property type="entry name" value="SUBTILISIN"/>
</dbReference>
<gene>
    <name evidence="9" type="ORF">Cba03nite_12810</name>
</gene>
<keyword evidence="3" id="KW-0378">Hydrolase</keyword>
<dbReference type="InterPro" id="IPR036852">
    <property type="entry name" value="Peptidase_S8/S53_dom_sf"/>
</dbReference>